<evidence type="ECO:0000256" key="2">
    <source>
        <dbReference type="SAM" id="MobiDB-lite"/>
    </source>
</evidence>
<feature type="compositionally biased region" description="Low complexity" evidence="2">
    <location>
        <begin position="15"/>
        <end position="32"/>
    </location>
</feature>
<comment type="caution">
    <text evidence="3">The sequence shown here is derived from an EMBL/GenBank/DDBJ whole genome shotgun (WGS) entry which is preliminary data.</text>
</comment>
<accession>A0ABT6ZR04</accession>
<dbReference type="Pfam" id="PF03780">
    <property type="entry name" value="Asp23"/>
    <property type="match status" value="1"/>
</dbReference>
<dbReference type="InterPro" id="IPR005531">
    <property type="entry name" value="Asp23"/>
</dbReference>
<protein>
    <submittedName>
        <fullName evidence="3">Asp23/Gls24 family envelope stress response protein</fullName>
    </submittedName>
</protein>
<evidence type="ECO:0000313" key="3">
    <source>
        <dbReference type="EMBL" id="MDJ1131495.1"/>
    </source>
</evidence>
<organism evidence="3 4">
    <name type="scientific">Streptomyces iconiensis</name>
    <dbReference type="NCBI Taxonomy" id="1384038"/>
    <lineage>
        <taxon>Bacteria</taxon>
        <taxon>Bacillati</taxon>
        <taxon>Actinomycetota</taxon>
        <taxon>Actinomycetes</taxon>
        <taxon>Kitasatosporales</taxon>
        <taxon>Streptomycetaceae</taxon>
        <taxon>Streptomyces</taxon>
    </lineage>
</organism>
<dbReference type="EMBL" id="JANCPR020000005">
    <property type="protein sequence ID" value="MDJ1131495.1"/>
    <property type="molecule type" value="Genomic_DNA"/>
</dbReference>
<name>A0ABT6ZR04_9ACTN</name>
<feature type="region of interest" description="Disordered" evidence="2">
    <location>
        <begin position="1"/>
        <end position="45"/>
    </location>
</feature>
<sequence length="180" mass="19049">MTTPAAHVPHEPLASTPQPSQSPSQAQEGQPPSRERAAARRSAVPAERGRLAIADGVVEKIAGLAAREVPGVYALGGQFARTLGAVRERVPGRRQPDVTQGVKVEVGERQAAADLNVVVEYGLPIADIAARTRANVIEAVERMTGLEVVEVNIAVTDVHLPDEDPDQDPDPENPSGARVR</sequence>
<dbReference type="PANTHER" id="PTHR34297:SF3">
    <property type="entry name" value="ALKALINE SHOCK PROTEIN 23"/>
    <property type="match status" value="1"/>
</dbReference>
<reference evidence="3 4" key="1">
    <citation type="submission" date="2023-05" db="EMBL/GenBank/DDBJ databases">
        <title>Streptantibioticus silvisoli sp. nov., acidotolerant actinomycetes 1 from pine litter.</title>
        <authorList>
            <person name="Swiecimska M."/>
            <person name="Golinska P."/>
            <person name="Sangal V."/>
            <person name="Wachnowicz B."/>
            <person name="Goodfellow M."/>
        </authorList>
    </citation>
    <scope>NUCLEOTIDE SEQUENCE [LARGE SCALE GENOMIC DNA]</scope>
    <source>
        <strain evidence="3 4">DSM 42109</strain>
    </source>
</reference>
<dbReference type="Proteomes" id="UP001214441">
    <property type="component" value="Unassembled WGS sequence"/>
</dbReference>
<comment type="similarity">
    <text evidence="1">Belongs to the asp23 family.</text>
</comment>
<dbReference type="PANTHER" id="PTHR34297">
    <property type="entry name" value="HYPOTHETICAL CYTOSOLIC PROTEIN-RELATED"/>
    <property type="match status" value="1"/>
</dbReference>
<gene>
    <name evidence="3" type="ORF">NMN56_005885</name>
</gene>
<evidence type="ECO:0000313" key="4">
    <source>
        <dbReference type="Proteomes" id="UP001214441"/>
    </source>
</evidence>
<proteinExistence type="inferred from homology"/>
<keyword evidence="4" id="KW-1185">Reference proteome</keyword>
<evidence type="ECO:0000256" key="1">
    <source>
        <dbReference type="ARBA" id="ARBA00005721"/>
    </source>
</evidence>
<feature type="region of interest" description="Disordered" evidence="2">
    <location>
        <begin position="158"/>
        <end position="180"/>
    </location>
</feature>
<dbReference type="RefSeq" id="WP_274042673.1">
    <property type="nucleotide sequence ID" value="NZ_JANCPR020000005.1"/>
</dbReference>